<name>A0A0N5D231_THECL</name>
<dbReference type="AlphaFoldDB" id="A0A0N5D231"/>
<reference evidence="1 2" key="2">
    <citation type="submission" date="2018-11" db="EMBL/GenBank/DDBJ databases">
        <authorList>
            <consortium name="Pathogen Informatics"/>
        </authorList>
    </citation>
    <scope>NUCLEOTIDE SEQUENCE [LARGE SCALE GENOMIC DNA]</scope>
</reference>
<evidence type="ECO:0000313" key="3">
    <source>
        <dbReference type="WBParaSite" id="TCLT_0000692501-mRNA-1"/>
    </source>
</evidence>
<dbReference type="EMBL" id="UYYF01004457">
    <property type="protein sequence ID" value="VDN04318.1"/>
    <property type="molecule type" value="Genomic_DNA"/>
</dbReference>
<sequence>MGEQLSPLPYLVDSTAVTRRRERVLRCDSQLAHVTMLAAAAITKEQITRSSDLLPQSMAKGVYETRGRE</sequence>
<accession>A0A0N5D231</accession>
<dbReference type="WBParaSite" id="TCLT_0000692501-mRNA-1">
    <property type="protein sequence ID" value="TCLT_0000692501-mRNA-1"/>
    <property type="gene ID" value="TCLT_0000692501"/>
</dbReference>
<proteinExistence type="predicted"/>
<keyword evidence="2" id="KW-1185">Reference proteome</keyword>
<protein>
    <submittedName>
        <fullName evidence="3">2-phosphosulfolactate phosphatase</fullName>
    </submittedName>
</protein>
<organism evidence="3">
    <name type="scientific">Thelazia callipaeda</name>
    <name type="common">Oriental eyeworm</name>
    <name type="synonym">Parasitic nematode</name>
    <dbReference type="NCBI Taxonomy" id="103827"/>
    <lineage>
        <taxon>Eukaryota</taxon>
        <taxon>Metazoa</taxon>
        <taxon>Ecdysozoa</taxon>
        <taxon>Nematoda</taxon>
        <taxon>Chromadorea</taxon>
        <taxon>Rhabditida</taxon>
        <taxon>Spirurina</taxon>
        <taxon>Spiruromorpha</taxon>
        <taxon>Thelazioidea</taxon>
        <taxon>Thelaziidae</taxon>
        <taxon>Thelazia</taxon>
    </lineage>
</organism>
<evidence type="ECO:0000313" key="1">
    <source>
        <dbReference type="EMBL" id="VDN04318.1"/>
    </source>
</evidence>
<evidence type="ECO:0000313" key="2">
    <source>
        <dbReference type="Proteomes" id="UP000276776"/>
    </source>
</evidence>
<reference evidence="3" key="1">
    <citation type="submission" date="2017-02" db="UniProtKB">
        <authorList>
            <consortium name="WormBaseParasite"/>
        </authorList>
    </citation>
    <scope>IDENTIFICATION</scope>
</reference>
<dbReference type="Proteomes" id="UP000276776">
    <property type="component" value="Unassembled WGS sequence"/>
</dbReference>
<gene>
    <name evidence="1" type="ORF">TCLT_LOCUS6914</name>
</gene>